<keyword evidence="4" id="KW-0788">Thiol protease</keyword>
<protein>
    <recommendedName>
        <fullName evidence="5">Ubiquitin-like protease family profile domain-containing protein</fullName>
    </recommendedName>
</protein>
<gene>
    <name evidence="6" type="ORF">ILYODFUR_005807</name>
</gene>
<sequence length="105" mass="12269">VIDLKFKTVKSYDSMCQRHDDICNLLLLYLKEEHKAKKGRELDSARWTVGSLKDIPQQKNGSDCGVFACKYADYIAKGKPLTFKQCHMPLFRKLMMWEILNQKLL</sequence>
<dbReference type="InterPro" id="IPR038765">
    <property type="entry name" value="Papain-like_cys_pep_sf"/>
</dbReference>
<evidence type="ECO:0000313" key="6">
    <source>
        <dbReference type="EMBL" id="MEQ2250915.1"/>
    </source>
</evidence>
<feature type="domain" description="Ubiquitin-like protease family profile" evidence="5">
    <location>
        <begin position="1"/>
        <end position="75"/>
    </location>
</feature>
<feature type="non-terminal residue" evidence="6">
    <location>
        <position position="1"/>
    </location>
</feature>
<evidence type="ECO:0000259" key="5">
    <source>
        <dbReference type="PROSITE" id="PS50600"/>
    </source>
</evidence>
<dbReference type="Gene3D" id="3.40.395.10">
    <property type="entry name" value="Adenoviral Proteinase, Chain A"/>
    <property type="match status" value="1"/>
</dbReference>
<dbReference type="PANTHER" id="PTHR12606">
    <property type="entry name" value="SENTRIN/SUMO-SPECIFIC PROTEASE"/>
    <property type="match status" value="1"/>
</dbReference>
<comment type="caution">
    <text evidence="6">The sequence shown here is derived from an EMBL/GenBank/DDBJ whole genome shotgun (WGS) entry which is preliminary data.</text>
</comment>
<dbReference type="SUPFAM" id="SSF54001">
    <property type="entry name" value="Cysteine proteinases"/>
    <property type="match status" value="1"/>
</dbReference>
<comment type="similarity">
    <text evidence="1">Belongs to the peptidase C48 family.</text>
</comment>
<keyword evidence="2" id="KW-0645">Protease</keyword>
<evidence type="ECO:0000313" key="7">
    <source>
        <dbReference type="Proteomes" id="UP001482620"/>
    </source>
</evidence>
<organism evidence="6 7">
    <name type="scientific">Ilyodon furcidens</name>
    <name type="common">goldbreast splitfin</name>
    <dbReference type="NCBI Taxonomy" id="33524"/>
    <lineage>
        <taxon>Eukaryota</taxon>
        <taxon>Metazoa</taxon>
        <taxon>Chordata</taxon>
        <taxon>Craniata</taxon>
        <taxon>Vertebrata</taxon>
        <taxon>Euteleostomi</taxon>
        <taxon>Actinopterygii</taxon>
        <taxon>Neopterygii</taxon>
        <taxon>Teleostei</taxon>
        <taxon>Neoteleostei</taxon>
        <taxon>Acanthomorphata</taxon>
        <taxon>Ovalentaria</taxon>
        <taxon>Atherinomorphae</taxon>
        <taxon>Cyprinodontiformes</taxon>
        <taxon>Goodeidae</taxon>
        <taxon>Ilyodon</taxon>
    </lineage>
</organism>
<keyword evidence="3" id="KW-0378">Hydrolase</keyword>
<evidence type="ECO:0000256" key="4">
    <source>
        <dbReference type="ARBA" id="ARBA00022807"/>
    </source>
</evidence>
<name>A0ABV0V0Q9_9TELE</name>
<keyword evidence="7" id="KW-1185">Reference proteome</keyword>
<dbReference type="Proteomes" id="UP001482620">
    <property type="component" value="Unassembled WGS sequence"/>
</dbReference>
<accession>A0ABV0V0Q9</accession>
<dbReference type="InterPro" id="IPR003653">
    <property type="entry name" value="Peptidase_C48_C"/>
</dbReference>
<proteinExistence type="inferred from homology"/>
<evidence type="ECO:0000256" key="3">
    <source>
        <dbReference type="ARBA" id="ARBA00022801"/>
    </source>
</evidence>
<dbReference type="Pfam" id="PF02902">
    <property type="entry name" value="Peptidase_C48"/>
    <property type="match status" value="1"/>
</dbReference>
<dbReference type="EMBL" id="JAHRIQ010093029">
    <property type="protein sequence ID" value="MEQ2250915.1"/>
    <property type="molecule type" value="Genomic_DNA"/>
</dbReference>
<evidence type="ECO:0000256" key="2">
    <source>
        <dbReference type="ARBA" id="ARBA00022670"/>
    </source>
</evidence>
<dbReference type="PANTHER" id="PTHR12606:SF11">
    <property type="entry name" value="SENTRIN-SPECIFIC PROTEASE 2"/>
    <property type="match status" value="1"/>
</dbReference>
<reference evidence="6 7" key="1">
    <citation type="submission" date="2021-06" db="EMBL/GenBank/DDBJ databases">
        <authorList>
            <person name="Palmer J.M."/>
        </authorList>
    </citation>
    <scope>NUCLEOTIDE SEQUENCE [LARGE SCALE GENOMIC DNA]</scope>
    <source>
        <strain evidence="7">if_2019</strain>
        <tissue evidence="6">Muscle</tissue>
    </source>
</reference>
<dbReference type="PROSITE" id="PS50600">
    <property type="entry name" value="ULP_PROTEASE"/>
    <property type="match status" value="1"/>
</dbReference>
<evidence type="ECO:0000256" key="1">
    <source>
        <dbReference type="ARBA" id="ARBA00005234"/>
    </source>
</evidence>